<dbReference type="GO" id="GO:0005506">
    <property type="term" value="F:iron ion binding"/>
    <property type="evidence" value="ECO:0007669"/>
    <property type="project" value="InterPro"/>
</dbReference>
<dbReference type="PANTHER" id="PTHR33751">
    <property type="entry name" value="CBB3-TYPE CYTOCHROME C OXIDASE SUBUNIT FIXP"/>
    <property type="match status" value="1"/>
</dbReference>
<dbReference type="Proteomes" id="UP000182598">
    <property type="component" value="Unassembled WGS sequence"/>
</dbReference>
<feature type="binding site" description="axial binding residue" evidence="9">
    <location>
        <position position="142"/>
    </location>
    <ligand>
        <name>heme c</name>
        <dbReference type="ChEBI" id="CHEBI:61717"/>
        <label>2</label>
    </ligand>
    <ligandPart>
        <name>Fe</name>
        <dbReference type="ChEBI" id="CHEBI:18248"/>
    </ligandPart>
</feature>
<evidence type="ECO:0000256" key="7">
    <source>
        <dbReference type="ARBA" id="ARBA00023004"/>
    </source>
</evidence>
<dbReference type="OrthoDB" id="9773456at2"/>
<dbReference type="GO" id="GO:0009055">
    <property type="term" value="F:electron transfer activity"/>
    <property type="evidence" value="ECO:0007669"/>
    <property type="project" value="InterPro"/>
</dbReference>
<dbReference type="Pfam" id="PF00034">
    <property type="entry name" value="Cytochrom_C"/>
    <property type="match status" value="2"/>
</dbReference>
<feature type="domain" description="Cytochrome c" evidence="11">
    <location>
        <begin position="23"/>
        <end position="108"/>
    </location>
</feature>
<dbReference type="InterPro" id="IPR050597">
    <property type="entry name" value="Cytochrome_c_Oxidase_Subunit"/>
</dbReference>
<evidence type="ECO:0000256" key="6">
    <source>
        <dbReference type="ARBA" id="ARBA00022982"/>
    </source>
</evidence>
<dbReference type="InterPro" id="IPR009056">
    <property type="entry name" value="Cyt_c-like_dom"/>
</dbReference>
<evidence type="ECO:0000256" key="4">
    <source>
        <dbReference type="ARBA" id="ARBA00022723"/>
    </source>
</evidence>
<comment type="subcellular location">
    <subcellularLocation>
        <location evidence="1">Periplasm</location>
    </subcellularLocation>
</comment>
<feature type="binding site" description="covalent" evidence="8">
    <location>
        <position position="141"/>
    </location>
    <ligand>
        <name>heme c</name>
        <dbReference type="ChEBI" id="CHEBI:61717"/>
        <label>2</label>
    </ligand>
</feature>
<evidence type="ECO:0000256" key="5">
    <source>
        <dbReference type="ARBA" id="ARBA00022764"/>
    </source>
</evidence>
<accession>A0A0K6H9M2</accession>
<sequence length="208" mass="22084">MKKIAMFVGLYLGLTGVAMAATGDAEAGQQKAAVCSACHGPDGNAPSDMYPKIAGQHEGYLFKQLKDYKLAAETGGEQGRVNAIMQGQVMMLSEQDMADLAAYYALQEMEGGSAPEDVIAAGKKLFVAGDESRGIAACAACHGPRGDGMALANFPDISGQHAAYTKAQLELFRSGERANDMNNMMRDVASKLTDKDIEILSQYIQGLY</sequence>
<keyword evidence="6" id="KW-0249">Electron transport</keyword>
<evidence type="ECO:0000256" key="1">
    <source>
        <dbReference type="ARBA" id="ARBA00004418"/>
    </source>
</evidence>
<keyword evidence="2" id="KW-0813">Transport</keyword>
<feature type="signal peptide" evidence="10">
    <location>
        <begin position="1"/>
        <end position="20"/>
    </location>
</feature>
<feature type="binding site" description="axial binding residue" evidence="9">
    <location>
        <position position="85"/>
    </location>
    <ligand>
        <name>heme c</name>
        <dbReference type="ChEBI" id="CHEBI:61717"/>
        <label>1</label>
    </ligand>
    <ligandPart>
        <name>Fe</name>
        <dbReference type="ChEBI" id="CHEBI:18248"/>
    </ligandPart>
</feature>
<feature type="binding site" description="covalent" evidence="8">
    <location>
        <position position="138"/>
    </location>
    <ligand>
        <name>heme c</name>
        <dbReference type="ChEBI" id="CHEBI:61717"/>
        <label>2</label>
    </ligand>
</feature>
<name>A0A0K6H9M2_9GAMM</name>
<dbReference type="AlphaFoldDB" id="A0A0K6H9M2"/>
<evidence type="ECO:0000313" key="13">
    <source>
        <dbReference type="Proteomes" id="UP000182598"/>
    </source>
</evidence>
<dbReference type="PROSITE" id="PS51007">
    <property type="entry name" value="CYTC"/>
    <property type="match status" value="2"/>
</dbReference>
<keyword evidence="5" id="KW-0574">Periplasm</keyword>
<evidence type="ECO:0000256" key="3">
    <source>
        <dbReference type="ARBA" id="ARBA00022617"/>
    </source>
</evidence>
<dbReference type="PIRSF" id="PIRSF000005">
    <property type="entry name" value="Cytochrome_c4"/>
    <property type="match status" value="1"/>
</dbReference>
<dbReference type="RefSeq" id="WP_055439456.1">
    <property type="nucleotide sequence ID" value="NZ_CYHB01000005.1"/>
</dbReference>
<organism evidence="12 13">
    <name type="scientific">Pseudidiomarina woesei</name>
    <dbReference type="NCBI Taxonomy" id="1381080"/>
    <lineage>
        <taxon>Bacteria</taxon>
        <taxon>Pseudomonadati</taxon>
        <taxon>Pseudomonadota</taxon>
        <taxon>Gammaproteobacteria</taxon>
        <taxon>Alteromonadales</taxon>
        <taxon>Idiomarinaceae</taxon>
        <taxon>Pseudidiomarina</taxon>
    </lineage>
</organism>
<keyword evidence="7 9" id="KW-0408">Iron</keyword>
<keyword evidence="3 8" id="KW-0349">Heme</keyword>
<dbReference type="PANTHER" id="PTHR33751:SF9">
    <property type="entry name" value="CYTOCHROME C4"/>
    <property type="match status" value="1"/>
</dbReference>
<evidence type="ECO:0000259" key="11">
    <source>
        <dbReference type="PROSITE" id="PS51007"/>
    </source>
</evidence>
<dbReference type="GO" id="GO:0042597">
    <property type="term" value="C:periplasmic space"/>
    <property type="evidence" value="ECO:0007669"/>
    <property type="project" value="UniProtKB-SubCell"/>
</dbReference>
<protein>
    <submittedName>
        <fullName evidence="12">Cytochrome c553</fullName>
    </submittedName>
</protein>
<keyword evidence="4 9" id="KW-0479">Metal-binding</keyword>
<keyword evidence="13" id="KW-1185">Reference proteome</keyword>
<dbReference type="Gene3D" id="1.10.760.10">
    <property type="entry name" value="Cytochrome c-like domain"/>
    <property type="match status" value="2"/>
</dbReference>
<evidence type="ECO:0000256" key="8">
    <source>
        <dbReference type="PIRSR" id="PIRSR000005-1"/>
    </source>
</evidence>
<evidence type="ECO:0000256" key="10">
    <source>
        <dbReference type="SAM" id="SignalP"/>
    </source>
</evidence>
<reference evidence="13" key="1">
    <citation type="submission" date="2015-08" db="EMBL/GenBank/DDBJ databases">
        <authorList>
            <person name="Varghese N."/>
        </authorList>
    </citation>
    <scope>NUCLEOTIDE SEQUENCE [LARGE SCALE GENOMIC DNA]</scope>
    <source>
        <strain evidence="13">DSM 27808</strain>
    </source>
</reference>
<gene>
    <name evidence="12" type="ORF">Ga0061064_1807</name>
</gene>
<keyword evidence="10" id="KW-0732">Signal</keyword>
<feature type="binding site" description="axial binding residue" evidence="9">
    <location>
        <position position="39"/>
    </location>
    <ligand>
        <name>heme c</name>
        <dbReference type="ChEBI" id="CHEBI:61717"/>
        <label>1</label>
    </ligand>
    <ligandPart>
        <name>Fe</name>
        <dbReference type="ChEBI" id="CHEBI:18248"/>
    </ligandPart>
</feature>
<dbReference type="SUPFAM" id="SSF46626">
    <property type="entry name" value="Cytochrome c"/>
    <property type="match status" value="2"/>
</dbReference>
<feature type="binding site" description="axial binding residue" evidence="9">
    <location>
        <position position="185"/>
    </location>
    <ligand>
        <name>heme c</name>
        <dbReference type="ChEBI" id="CHEBI:61717"/>
        <label>2</label>
    </ligand>
    <ligandPart>
        <name>Fe</name>
        <dbReference type="ChEBI" id="CHEBI:18248"/>
    </ligandPart>
</feature>
<evidence type="ECO:0000313" key="12">
    <source>
        <dbReference type="EMBL" id="CUA87458.1"/>
    </source>
</evidence>
<dbReference type="GO" id="GO:0020037">
    <property type="term" value="F:heme binding"/>
    <property type="evidence" value="ECO:0007669"/>
    <property type="project" value="InterPro"/>
</dbReference>
<proteinExistence type="predicted"/>
<feature type="binding site" description="covalent" evidence="8">
    <location>
        <position position="35"/>
    </location>
    <ligand>
        <name>heme c</name>
        <dbReference type="ChEBI" id="CHEBI:61717"/>
        <label>1</label>
    </ligand>
</feature>
<comment type="PTM">
    <text evidence="8">Binds 2 heme c groups covalently per subunit.</text>
</comment>
<feature type="binding site" description="covalent" evidence="8">
    <location>
        <position position="38"/>
    </location>
    <ligand>
        <name>heme c</name>
        <dbReference type="ChEBI" id="CHEBI:61717"/>
        <label>1</label>
    </ligand>
</feature>
<dbReference type="InterPro" id="IPR036909">
    <property type="entry name" value="Cyt_c-like_dom_sf"/>
</dbReference>
<evidence type="ECO:0000256" key="9">
    <source>
        <dbReference type="PIRSR" id="PIRSR000005-2"/>
    </source>
</evidence>
<evidence type="ECO:0000256" key="2">
    <source>
        <dbReference type="ARBA" id="ARBA00022448"/>
    </source>
</evidence>
<feature type="domain" description="Cytochrome c" evidence="11">
    <location>
        <begin position="117"/>
        <end position="208"/>
    </location>
</feature>
<dbReference type="InterPro" id="IPR024167">
    <property type="entry name" value="Cytochrome_c4-like"/>
</dbReference>
<feature type="chain" id="PRO_5005504212" evidence="10">
    <location>
        <begin position="21"/>
        <end position="208"/>
    </location>
</feature>
<dbReference type="EMBL" id="CYHB01000005">
    <property type="protein sequence ID" value="CUA87458.1"/>
    <property type="molecule type" value="Genomic_DNA"/>
</dbReference>